<dbReference type="Pfam" id="PF00015">
    <property type="entry name" value="MCPsignal"/>
    <property type="match status" value="1"/>
</dbReference>
<feature type="transmembrane region" description="Helical" evidence="10">
    <location>
        <begin position="34"/>
        <end position="52"/>
    </location>
</feature>
<evidence type="ECO:0000313" key="14">
    <source>
        <dbReference type="Proteomes" id="UP000003571"/>
    </source>
</evidence>
<dbReference type="InterPro" id="IPR003660">
    <property type="entry name" value="HAMP_dom"/>
</dbReference>
<keyword evidence="7 9" id="KW-0807">Transducer</keyword>
<dbReference type="PANTHER" id="PTHR32089">
    <property type="entry name" value="METHYL-ACCEPTING CHEMOTAXIS PROTEIN MCPB"/>
    <property type="match status" value="1"/>
</dbReference>
<dbReference type="Gene3D" id="1.10.287.950">
    <property type="entry name" value="Methyl-accepting chemotaxis protein"/>
    <property type="match status" value="1"/>
</dbReference>
<gene>
    <name evidence="13" type="ORF">TresaDRAFT_2411</name>
</gene>
<keyword evidence="2" id="KW-1003">Cell membrane</keyword>
<organism evidence="13 14">
    <name type="scientific">Treponema saccharophilum DSM 2985</name>
    <dbReference type="NCBI Taxonomy" id="907348"/>
    <lineage>
        <taxon>Bacteria</taxon>
        <taxon>Pseudomonadati</taxon>
        <taxon>Spirochaetota</taxon>
        <taxon>Spirochaetia</taxon>
        <taxon>Spirochaetales</taxon>
        <taxon>Treponemataceae</taxon>
        <taxon>Treponema</taxon>
    </lineage>
</organism>
<dbReference type="GO" id="GO:0006935">
    <property type="term" value="P:chemotaxis"/>
    <property type="evidence" value="ECO:0007669"/>
    <property type="project" value="UniProtKB-KW"/>
</dbReference>
<evidence type="ECO:0000256" key="7">
    <source>
        <dbReference type="ARBA" id="ARBA00023224"/>
    </source>
</evidence>
<evidence type="ECO:0000313" key="13">
    <source>
        <dbReference type="EMBL" id="EIC02533.1"/>
    </source>
</evidence>
<evidence type="ECO:0000256" key="2">
    <source>
        <dbReference type="ARBA" id="ARBA00022475"/>
    </source>
</evidence>
<dbReference type="EMBL" id="AGRW01000038">
    <property type="protein sequence ID" value="EIC02533.1"/>
    <property type="molecule type" value="Genomic_DNA"/>
</dbReference>
<evidence type="ECO:0000256" key="8">
    <source>
        <dbReference type="ARBA" id="ARBA00029447"/>
    </source>
</evidence>
<evidence type="ECO:0000256" key="6">
    <source>
        <dbReference type="ARBA" id="ARBA00023136"/>
    </source>
</evidence>
<dbReference type="InterPro" id="IPR004089">
    <property type="entry name" value="MCPsignal_dom"/>
</dbReference>
<feature type="domain" description="Methyl-accepting transducer" evidence="11">
    <location>
        <begin position="435"/>
        <end position="657"/>
    </location>
</feature>
<dbReference type="CDD" id="cd18774">
    <property type="entry name" value="PDC2_HK_sensor"/>
    <property type="match status" value="1"/>
</dbReference>
<feature type="domain" description="HAMP" evidence="12">
    <location>
        <begin position="334"/>
        <end position="388"/>
    </location>
</feature>
<dbReference type="eggNOG" id="COG0840">
    <property type="taxonomic scope" value="Bacteria"/>
</dbReference>
<proteinExistence type="inferred from homology"/>
<evidence type="ECO:0000256" key="3">
    <source>
        <dbReference type="ARBA" id="ARBA00022500"/>
    </source>
</evidence>
<keyword evidence="5 10" id="KW-1133">Transmembrane helix</keyword>
<comment type="caution">
    <text evidence="13">The sequence shown here is derived from an EMBL/GenBank/DDBJ whole genome shotgun (WGS) entry which is preliminary data.</text>
</comment>
<dbReference type="Proteomes" id="UP000003571">
    <property type="component" value="Unassembled WGS sequence"/>
</dbReference>
<dbReference type="Gene3D" id="3.30.450.20">
    <property type="entry name" value="PAS domain"/>
    <property type="match status" value="1"/>
</dbReference>
<dbReference type="STRING" id="907348.TresaDRAFT_2411"/>
<comment type="subcellular location">
    <subcellularLocation>
        <location evidence="1">Cell membrane</location>
        <topology evidence="1">Multi-pass membrane protein</topology>
    </subcellularLocation>
</comment>
<evidence type="ECO:0000256" key="1">
    <source>
        <dbReference type="ARBA" id="ARBA00004651"/>
    </source>
</evidence>
<sequence length="721" mass="77833">MVFAGMEEKMILKIGRKKKDEASAVLGQKKKGKLFFFIGIIVAVIVVCLNVIQNVTVTKMSRSAIESDLRFSYDAFAKQSKAMIENRLETYFAHLDFYTNADVVKSGDSEQIWDWYKAHASVRPDVFDYVAWADRDGRFLADINSSSTVSDRDYWQQIMIRGSDYAVDDPVTARSTGKTVTHICKAAKVNGQTVGFACGVVTVEHIERIIDGIDLKDIGVAVLFDSTGRVLATSSNKAAFIADFEKIKERNGIDLKKFADALTKKERSAISIKNGAGKGQYVILDPIQYTPWKVGVFLNDSKIYHASNLVAKILGVSGIIIIVFIISIVASILFFSLRPLTVVENTIRGIASGDADLTKRIEIDTNNEIGGVVEGFNQFAGKLHTIVSTMKSSKDSLVDAGRLLADSTADTSAAITQIIANIDAMNSNVTRQTDSVHQTAGAVNEIASNIESLNKMIESQAYSVSQASAAVEEMIGNINSVNGSVKKMAAAFEELEEKAQTGVQKQNDVNAKISEIETESQALQEANAVISGIAEQTNLLAMNAAIEAAHAGEAGKGFSVVADEIRKLSEDSGSQSQTIGTQLSRITATIEEIVFASQLAGEAFSEVCNGINMTNNLVSEITNAMEEQNAGSHQISVALQTVNDTSNEVKTASFEMSEGNKAILMEVKTLQDATFSIKDGMEEMSAGARKINETGAALSAIASQMDSSIQKIGEQVDQFKV</sequence>
<evidence type="ECO:0000256" key="10">
    <source>
        <dbReference type="SAM" id="Phobius"/>
    </source>
</evidence>
<dbReference type="Pfam" id="PF02743">
    <property type="entry name" value="dCache_1"/>
    <property type="match status" value="1"/>
</dbReference>
<keyword evidence="6 10" id="KW-0472">Membrane</keyword>
<dbReference type="SUPFAM" id="SSF58104">
    <property type="entry name" value="Methyl-accepting chemotaxis protein (MCP) signaling domain"/>
    <property type="match status" value="1"/>
</dbReference>
<dbReference type="GO" id="GO:0005886">
    <property type="term" value="C:plasma membrane"/>
    <property type="evidence" value="ECO:0007669"/>
    <property type="project" value="UniProtKB-SubCell"/>
</dbReference>
<dbReference type="SMART" id="SM00283">
    <property type="entry name" value="MA"/>
    <property type="match status" value="1"/>
</dbReference>
<comment type="similarity">
    <text evidence="8">Belongs to the methyl-accepting chemotaxis (MCP) protein family.</text>
</comment>
<evidence type="ECO:0000259" key="12">
    <source>
        <dbReference type="PROSITE" id="PS50885"/>
    </source>
</evidence>
<evidence type="ECO:0000256" key="9">
    <source>
        <dbReference type="PROSITE-ProRule" id="PRU00284"/>
    </source>
</evidence>
<dbReference type="CDD" id="cd12914">
    <property type="entry name" value="PDC1_DGC_like"/>
    <property type="match status" value="1"/>
</dbReference>
<dbReference type="AlphaFoldDB" id="H7EIV5"/>
<evidence type="ECO:0000256" key="4">
    <source>
        <dbReference type="ARBA" id="ARBA00022692"/>
    </source>
</evidence>
<dbReference type="GO" id="GO:0007165">
    <property type="term" value="P:signal transduction"/>
    <property type="evidence" value="ECO:0007669"/>
    <property type="project" value="UniProtKB-KW"/>
</dbReference>
<dbReference type="Pfam" id="PF00672">
    <property type="entry name" value="HAMP"/>
    <property type="match status" value="1"/>
</dbReference>
<accession>H7EIV5</accession>
<dbReference type="SMART" id="SM00304">
    <property type="entry name" value="HAMP"/>
    <property type="match status" value="1"/>
</dbReference>
<keyword evidence="3" id="KW-0145">Chemotaxis</keyword>
<keyword evidence="14" id="KW-1185">Reference proteome</keyword>
<dbReference type="Gene3D" id="6.10.340.10">
    <property type="match status" value="1"/>
</dbReference>
<evidence type="ECO:0000259" key="11">
    <source>
        <dbReference type="PROSITE" id="PS50111"/>
    </source>
</evidence>
<feature type="transmembrane region" description="Helical" evidence="10">
    <location>
        <begin position="309"/>
        <end position="335"/>
    </location>
</feature>
<dbReference type="InterPro" id="IPR033479">
    <property type="entry name" value="dCache_1"/>
</dbReference>
<keyword evidence="4 10" id="KW-0812">Transmembrane</keyword>
<protein>
    <submittedName>
        <fullName evidence="13">Methyl-accepting chemotaxis sensory transducer</fullName>
    </submittedName>
</protein>
<dbReference type="PROSITE" id="PS50111">
    <property type="entry name" value="CHEMOTAXIS_TRANSDUC_2"/>
    <property type="match status" value="1"/>
</dbReference>
<dbReference type="PATRIC" id="fig|907348.3.peg.766"/>
<reference evidence="13 14" key="1">
    <citation type="submission" date="2011-09" db="EMBL/GenBank/DDBJ databases">
        <title>The draft genome of Treponema saccharophilum DSM 2985.</title>
        <authorList>
            <consortium name="US DOE Joint Genome Institute (JGI-PGF)"/>
            <person name="Lucas S."/>
            <person name="Copeland A."/>
            <person name="Lapidus A."/>
            <person name="Glavina del Rio T."/>
            <person name="Dalin E."/>
            <person name="Tice H."/>
            <person name="Bruce D."/>
            <person name="Goodwin L."/>
            <person name="Pitluck S."/>
            <person name="Peters L."/>
            <person name="Kyrpides N."/>
            <person name="Mavromatis K."/>
            <person name="Ivanova N."/>
            <person name="Markowitz V."/>
            <person name="Cheng J.-F."/>
            <person name="Hugenholtz P."/>
            <person name="Woyke T."/>
            <person name="Wu D."/>
            <person name="Gronow S."/>
            <person name="Wellnitz S."/>
            <person name="Brambilla E."/>
            <person name="Klenk H.-P."/>
            <person name="Eisen J.A."/>
        </authorList>
    </citation>
    <scope>NUCLEOTIDE SEQUENCE [LARGE SCALE GENOMIC DNA]</scope>
    <source>
        <strain evidence="13 14">DSM 2985</strain>
    </source>
</reference>
<dbReference type="CDD" id="cd06225">
    <property type="entry name" value="HAMP"/>
    <property type="match status" value="1"/>
</dbReference>
<name>H7EIV5_9SPIR</name>
<evidence type="ECO:0000256" key="5">
    <source>
        <dbReference type="ARBA" id="ARBA00022989"/>
    </source>
</evidence>
<dbReference type="PROSITE" id="PS50885">
    <property type="entry name" value="HAMP"/>
    <property type="match status" value="1"/>
</dbReference>
<dbReference type="PANTHER" id="PTHR32089:SF112">
    <property type="entry name" value="LYSOZYME-LIKE PROTEIN-RELATED"/>
    <property type="match status" value="1"/>
</dbReference>